<reference evidence="2 3" key="1">
    <citation type="submission" date="2017-01" db="EMBL/GenBank/DDBJ databases">
        <title>Complete Genome Sequence of Vibrio vulnificus FORC_053.</title>
        <authorList>
            <consortium name="Food-borne Pathogen Omics Research Center"/>
            <person name="Chung H.Y."/>
            <person name="Na E.J."/>
            <person name="Song J.S."/>
            <person name="Kim H."/>
            <person name="Lee J.-H."/>
            <person name="Ryu S."/>
            <person name="Choi S.H."/>
        </authorList>
    </citation>
    <scope>NUCLEOTIDE SEQUENCE [LARGE SCALE GENOMIC DNA]</scope>
    <source>
        <strain evidence="2 3">FORC_053</strain>
    </source>
</reference>
<evidence type="ECO:0000313" key="3">
    <source>
        <dbReference type="Proteomes" id="UP000263418"/>
    </source>
</evidence>
<dbReference type="InterPro" id="IPR056091">
    <property type="entry name" value="DUF7674"/>
</dbReference>
<dbReference type="Pfam" id="PF24722">
    <property type="entry name" value="DUF7674"/>
    <property type="match status" value="1"/>
</dbReference>
<name>A0AAN1UBX3_VIBVL</name>
<evidence type="ECO:0000313" key="2">
    <source>
        <dbReference type="EMBL" id="AXX59678.1"/>
    </source>
</evidence>
<dbReference type="EMBL" id="CP019290">
    <property type="protein sequence ID" value="AXX59678.1"/>
    <property type="molecule type" value="Genomic_DNA"/>
</dbReference>
<organism evidence="2 3">
    <name type="scientific">Vibrio vulnificus</name>
    <dbReference type="NCBI Taxonomy" id="672"/>
    <lineage>
        <taxon>Bacteria</taxon>
        <taxon>Pseudomonadati</taxon>
        <taxon>Pseudomonadota</taxon>
        <taxon>Gammaproteobacteria</taxon>
        <taxon>Vibrionales</taxon>
        <taxon>Vibrionaceae</taxon>
        <taxon>Vibrio</taxon>
    </lineage>
</organism>
<feature type="domain" description="DUF7674" evidence="1">
    <location>
        <begin position="27"/>
        <end position="125"/>
    </location>
</feature>
<evidence type="ECO:0000259" key="1">
    <source>
        <dbReference type="Pfam" id="PF24722"/>
    </source>
</evidence>
<sequence length="140" mass="16573">MFPEGKLNYPEWDGSVSDRVLISEFYDQLLKRYPEVREDIEFNEGLLHLDMASLQRVAEKLCKERKLAELESCFLWVNSLFCRSRNEMLNAINVSFLECFLYSPYLSKQEFKNAMPPELYQGYEEIMSYIEELGKQSISQ</sequence>
<proteinExistence type="predicted"/>
<protein>
    <recommendedName>
        <fullName evidence="1">DUF7674 domain-containing protein</fullName>
    </recommendedName>
</protein>
<accession>A0AAN1UBX3</accession>
<gene>
    <name evidence="2" type="ORF">FORC53_1339</name>
</gene>
<dbReference type="Proteomes" id="UP000263418">
    <property type="component" value="Chromosome 1"/>
</dbReference>
<dbReference type="AlphaFoldDB" id="A0AAN1UBX3"/>